<evidence type="ECO:0000313" key="2">
    <source>
        <dbReference type="Proteomes" id="UP001369082"/>
    </source>
</evidence>
<dbReference type="EMBL" id="JBAKAZ010000013">
    <property type="protein sequence ID" value="MEL0629020.1"/>
    <property type="molecule type" value="Genomic_DNA"/>
</dbReference>
<dbReference type="Proteomes" id="UP001369082">
    <property type="component" value="Unassembled WGS sequence"/>
</dbReference>
<comment type="caution">
    <text evidence="1">The sequence shown here is derived from an EMBL/GenBank/DDBJ whole genome shotgun (WGS) entry which is preliminary data.</text>
</comment>
<dbReference type="RefSeq" id="WP_341597034.1">
    <property type="nucleotide sequence ID" value="NZ_JBAKAZ010000013.1"/>
</dbReference>
<sequence length="106" mass="12234">MSKESVQAQLQENIKIIYHRAVDADQALLELRKQKTASFAHIFANDTPFQNHSDTFLPYVEELAADLQAIQTETEENYQKKLPVIVVKIELLFKTLNAFKDKLKTK</sequence>
<protein>
    <recommendedName>
        <fullName evidence="3">Prephenate dehydrogenase</fullName>
    </recommendedName>
</protein>
<keyword evidence="2" id="KW-1185">Reference proteome</keyword>
<evidence type="ECO:0000313" key="1">
    <source>
        <dbReference type="EMBL" id="MEL0629020.1"/>
    </source>
</evidence>
<proteinExistence type="predicted"/>
<accession>A0ABU9GNY2</accession>
<evidence type="ECO:0008006" key="3">
    <source>
        <dbReference type="Google" id="ProtNLM"/>
    </source>
</evidence>
<gene>
    <name evidence="1" type="ORF">V6256_05300</name>
</gene>
<reference evidence="1 2" key="1">
    <citation type="submission" date="2024-02" db="EMBL/GenBank/DDBJ databases">
        <title>Bacteria isolated from the canopy kelp, Nereocystis luetkeana.</title>
        <authorList>
            <person name="Pfister C.A."/>
            <person name="Younker I.T."/>
            <person name="Light S.H."/>
        </authorList>
    </citation>
    <scope>NUCLEOTIDE SEQUENCE [LARGE SCALE GENOMIC DNA]</scope>
    <source>
        <strain evidence="1 2">TI.1.05</strain>
    </source>
</reference>
<name>A0ABU9GNY2_9GAMM</name>
<organism evidence="1 2">
    <name type="scientific">Psychromonas aquatilis</name>
    <dbReference type="NCBI Taxonomy" id="2005072"/>
    <lineage>
        <taxon>Bacteria</taxon>
        <taxon>Pseudomonadati</taxon>
        <taxon>Pseudomonadota</taxon>
        <taxon>Gammaproteobacteria</taxon>
        <taxon>Alteromonadales</taxon>
        <taxon>Psychromonadaceae</taxon>
        <taxon>Psychromonas</taxon>
    </lineage>
</organism>